<reference evidence="2 3" key="1">
    <citation type="submission" date="2016-04" db="EMBL/GenBank/DDBJ databases">
        <title>Draft genome of Fonsecaea erecta CBS 125763.</title>
        <authorList>
            <person name="Weiss V.A."/>
            <person name="Vicente V.A."/>
            <person name="Raittz R.T."/>
            <person name="Moreno L.F."/>
            <person name="De Souza E.M."/>
            <person name="Pedrosa F.O."/>
            <person name="Steffens M.B."/>
            <person name="Faoro H."/>
            <person name="Tadra-Sfeir M.Z."/>
            <person name="Najafzadeh M.J."/>
            <person name="Felipe M.S."/>
            <person name="Teixeira M."/>
            <person name="Sun J."/>
            <person name="Xi L."/>
            <person name="Gomes R."/>
            <person name="De Azevedo C.M."/>
            <person name="Salgado C.G."/>
            <person name="Da Silva M.B."/>
            <person name="Nascimento M.F."/>
            <person name="Queiroz-Telles F."/>
            <person name="Attili D.S."/>
            <person name="Gorbushina A."/>
        </authorList>
    </citation>
    <scope>NUCLEOTIDE SEQUENCE [LARGE SCALE GENOMIC DNA]</scope>
    <source>
        <strain evidence="2 3">CBS 125763</strain>
    </source>
</reference>
<feature type="region of interest" description="Disordered" evidence="1">
    <location>
        <begin position="1"/>
        <end position="78"/>
    </location>
</feature>
<accession>A0A178Z311</accession>
<evidence type="ECO:0000313" key="2">
    <source>
        <dbReference type="EMBL" id="OAP54162.1"/>
    </source>
</evidence>
<sequence>MASDGSENHSSTSRQPHIDSPPRSYCWVGSPDLRPLQTISSRDEGGPSQEWDPLPDPANEATDGTRGQNGWEADMPYAFSSTPCPSTVSPFRFLELPQEIQKLVYNHVYEEKQPIRVFMVRPTAPNGRYHRLYDNDGLSIRGYDYETLAQVSKKVREDSREARQESFDGEMKVFWDKGCDSTPFNKICEPRWALLRDRITKLVVDNVSSGEAGNNFFEVLRGTPIFFPRVAEIRVHYNTDRYLTGSGIRPGTSFTPFTIFDEAYKRRFDTGKMDGQFRYPSARLGLPGLARVMEEASRPCTISLQTTIHWQTFAGELIHSLHVKFPVTTQGLSEAVERIWCPVR</sequence>
<proteinExistence type="predicted"/>
<dbReference type="GeneID" id="30015865"/>
<dbReference type="AlphaFoldDB" id="A0A178Z311"/>
<protein>
    <submittedName>
        <fullName evidence="2">Uncharacterized protein</fullName>
    </submittedName>
</protein>
<comment type="caution">
    <text evidence="2">The sequence shown here is derived from an EMBL/GenBank/DDBJ whole genome shotgun (WGS) entry which is preliminary data.</text>
</comment>
<organism evidence="2 3">
    <name type="scientific">Fonsecaea erecta</name>
    <dbReference type="NCBI Taxonomy" id="1367422"/>
    <lineage>
        <taxon>Eukaryota</taxon>
        <taxon>Fungi</taxon>
        <taxon>Dikarya</taxon>
        <taxon>Ascomycota</taxon>
        <taxon>Pezizomycotina</taxon>
        <taxon>Eurotiomycetes</taxon>
        <taxon>Chaetothyriomycetidae</taxon>
        <taxon>Chaetothyriales</taxon>
        <taxon>Herpotrichiellaceae</taxon>
        <taxon>Fonsecaea</taxon>
    </lineage>
</organism>
<dbReference type="EMBL" id="LVYI01000015">
    <property type="protein sequence ID" value="OAP54162.1"/>
    <property type="molecule type" value="Genomic_DNA"/>
</dbReference>
<dbReference type="RefSeq" id="XP_018687529.1">
    <property type="nucleotide sequence ID" value="XM_018843202.1"/>
</dbReference>
<name>A0A178Z311_9EURO</name>
<keyword evidence="3" id="KW-1185">Reference proteome</keyword>
<evidence type="ECO:0000313" key="3">
    <source>
        <dbReference type="Proteomes" id="UP000078343"/>
    </source>
</evidence>
<dbReference type="OrthoDB" id="4155698at2759"/>
<gene>
    <name evidence="2" type="ORF">AYL99_11697</name>
</gene>
<dbReference type="Proteomes" id="UP000078343">
    <property type="component" value="Unassembled WGS sequence"/>
</dbReference>
<evidence type="ECO:0000256" key="1">
    <source>
        <dbReference type="SAM" id="MobiDB-lite"/>
    </source>
</evidence>